<dbReference type="EMBL" id="MU267295">
    <property type="protein sequence ID" value="KAH7917078.1"/>
    <property type="molecule type" value="Genomic_DNA"/>
</dbReference>
<protein>
    <submittedName>
        <fullName evidence="1">Uncharacterized protein</fullName>
    </submittedName>
</protein>
<sequence>MSLRPRKVFTSASSARHPYAMPRSSSPRSIALSISPSSSDTLRASPTSSALHFSPTSSLLGPRPSLEDVYSDSSGETDDEKYQTECKKAKLVLDAARANRKVRHAEKYLADCVLEQHAVLHNLYRFNADIAEKKLENAEMDVGRVRLDIQRNKLSLCPTPPQRRPNALPSSGM</sequence>
<name>A0ACB8AVL1_9AGAM</name>
<organism evidence="1 2">
    <name type="scientific">Leucogyrophana mollusca</name>
    <dbReference type="NCBI Taxonomy" id="85980"/>
    <lineage>
        <taxon>Eukaryota</taxon>
        <taxon>Fungi</taxon>
        <taxon>Dikarya</taxon>
        <taxon>Basidiomycota</taxon>
        <taxon>Agaricomycotina</taxon>
        <taxon>Agaricomycetes</taxon>
        <taxon>Agaricomycetidae</taxon>
        <taxon>Boletales</taxon>
        <taxon>Boletales incertae sedis</taxon>
        <taxon>Leucogyrophana</taxon>
    </lineage>
</organism>
<evidence type="ECO:0000313" key="2">
    <source>
        <dbReference type="Proteomes" id="UP000790709"/>
    </source>
</evidence>
<keyword evidence="2" id="KW-1185">Reference proteome</keyword>
<evidence type="ECO:0000313" key="1">
    <source>
        <dbReference type="EMBL" id="KAH7917078.1"/>
    </source>
</evidence>
<reference evidence="1" key="1">
    <citation type="journal article" date="2021" name="New Phytol.">
        <title>Evolutionary innovations through gain and loss of genes in the ectomycorrhizal Boletales.</title>
        <authorList>
            <person name="Wu G."/>
            <person name="Miyauchi S."/>
            <person name="Morin E."/>
            <person name="Kuo A."/>
            <person name="Drula E."/>
            <person name="Varga T."/>
            <person name="Kohler A."/>
            <person name="Feng B."/>
            <person name="Cao Y."/>
            <person name="Lipzen A."/>
            <person name="Daum C."/>
            <person name="Hundley H."/>
            <person name="Pangilinan J."/>
            <person name="Johnson J."/>
            <person name="Barry K."/>
            <person name="LaButti K."/>
            <person name="Ng V."/>
            <person name="Ahrendt S."/>
            <person name="Min B."/>
            <person name="Choi I.G."/>
            <person name="Park H."/>
            <person name="Plett J.M."/>
            <person name="Magnuson J."/>
            <person name="Spatafora J.W."/>
            <person name="Nagy L.G."/>
            <person name="Henrissat B."/>
            <person name="Grigoriev I.V."/>
            <person name="Yang Z.L."/>
            <person name="Xu J."/>
            <person name="Martin F.M."/>
        </authorList>
    </citation>
    <scope>NUCLEOTIDE SEQUENCE</scope>
    <source>
        <strain evidence="1">KUC20120723A-06</strain>
    </source>
</reference>
<accession>A0ACB8AVL1</accession>
<comment type="caution">
    <text evidence="1">The sequence shown here is derived from an EMBL/GenBank/DDBJ whole genome shotgun (WGS) entry which is preliminary data.</text>
</comment>
<gene>
    <name evidence="1" type="ORF">BV22DRAFT_1135721</name>
</gene>
<dbReference type="Proteomes" id="UP000790709">
    <property type="component" value="Unassembled WGS sequence"/>
</dbReference>
<proteinExistence type="predicted"/>